<dbReference type="GO" id="GO:0003700">
    <property type="term" value="F:DNA-binding transcription factor activity"/>
    <property type="evidence" value="ECO:0007669"/>
    <property type="project" value="TreeGrafter"/>
</dbReference>
<keyword evidence="3" id="KW-1185">Reference proteome</keyword>
<keyword evidence="1" id="KW-0238">DNA-binding</keyword>
<dbReference type="PRINTS" id="PR00455">
    <property type="entry name" value="HTHTETR"/>
</dbReference>
<proteinExistence type="predicted"/>
<dbReference type="InterPro" id="IPR050109">
    <property type="entry name" value="HTH-type_TetR-like_transc_reg"/>
</dbReference>
<dbReference type="EMBL" id="SDPT01000001">
    <property type="protein sequence ID" value="RXZ35120.1"/>
    <property type="molecule type" value="Genomic_DNA"/>
</dbReference>
<dbReference type="PANTHER" id="PTHR30055">
    <property type="entry name" value="HTH-TYPE TRANSCRIPTIONAL REGULATOR RUTR"/>
    <property type="match status" value="1"/>
</dbReference>
<accession>A0A4Q2J0D9</accession>
<evidence type="ECO:0000313" key="3">
    <source>
        <dbReference type="Proteomes" id="UP000292347"/>
    </source>
</evidence>
<comment type="caution">
    <text evidence="2">The sequence shown here is derived from an EMBL/GenBank/DDBJ whole genome shotgun (WGS) entry which is preliminary data.</text>
</comment>
<reference evidence="2 3" key="1">
    <citation type="submission" date="2019-01" db="EMBL/GenBank/DDBJ databases">
        <title>Sphingomonas mucosissima sp. nov. and Sphingomonas desiccabilis sp. nov., from biological soil crusts in the Colorado Plateau, USA.</title>
        <authorList>
            <person name="Zhu D."/>
        </authorList>
    </citation>
    <scope>NUCLEOTIDE SEQUENCE [LARGE SCALE GENOMIC DNA]</scope>
    <source>
        <strain evidence="2 3">CP1D</strain>
    </source>
</reference>
<dbReference type="AlphaFoldDB" id="A0A4Q2J0D9"/>
<evidence type="ECO:0000256" key="1">
    <source>
        <dbReference type="ARBA" id="ARBA00023125"/>
    </source>
</evidence>
<protein>
    <submittedName>
        <fullName evidence="2">TetR/AcrR family transcriptional regulator</fullName>
    </submittedName>
</protein>
<sequence>MITNVSPRGRARAGADFCTAQKRQINCAVYFFADQCTSFGGKRGATELKCGERRGAGRPTREEAAAINDRVLDGARTAFCRQGISGASMDEIASAVGVTKHTIYRRYPSKAALLDAVVQRDLSRFAGQMQAGGDQGGAEGDDPVQALKLATKRFFQCCVTPEDVAFISFLQAEGAFSEDMRRKLTEWEQVANAPLRERIEEAQAAGCIRPGDSVRICEVLVDLIDGGARRSSSPDGGSGGSGERFEERWSIFARAMLQSC</sequence>
<dbReference type="Proteomes" id="UP000292347">
    <property type="component" value="Unassembled WGS sequence"/>
</dbReference>
<dbReference type="SUPFAM" id="SSF48498">
    <property type="entry name" value="Tetracyclin repressor-like, C-terminal domain"/>
    <property type="match status" value="1"/>
</dbReference>
<dbReference type="PANTHER" id="PTHR30055:SF146">
    <property type="entry name" value="HTH-TYPE TRANSCRIPTIONAL DUAL REGULATOR CECR"/>
    <property type="match status" value="1"/>
</dbReference>
<dbReference type="InterPro" id="IPR036271">
    <property type="entry name" value="Tet_transcr_reg_TetR-rel_C_sf"/>
</dbReference>
<dbReference type="SUPFAM" id="SSF46689">
    <property type="entry name" value="Homeodomain-like"/>
    <property type="match status" value="1"/>
</dbReference>
<evidence type="ECO:0000313" key="2">
    <source>
        <dbReference type="EMBL" id="RXZ35120.1"/>
    </source>
</evidence>
<gene>
    <name evidence="2" type="ORF">EO081_05620</name>
</gene>
<name>A0A4Q2J0D9_9SPHN</name>
<dbReference type="OrthoDB" id="7584337at2"/>
<dbReference type="InterPro" id="IPR009057">
    <property type="entry name" value="Homeodomain-like_sf"/>
</dbReference>
<dbReference type="Pfam" id="PF00440">
    <property type="entry name" value="TetR_N"/>
    <property type="match status" value="1"/>
</dbReference>
<dbReference type="RefSeq" id="WP_129340897.1">
    <property type="nucleotide sequence ID" value="NZ_JACIDD010000001.1"/>
</dbReference>
<dbReference type="PROSITE" id="PS50977">
    <property type="entry name" value="HTH_TETR_2"/>
    <property type="match status" value="1"/>
</dbReference>
<dbReference type="GO" id="GO:0000976">
    <property type="term" value="F:transcription cis-regulatory region binding"/>
    <property type="evidence" value="ECO:0007669"/>
    <property type="project" value="TreeGrafter"/>
</dbReference>
<dbReference type="InterPro" id="IPR001647">
    <property type="entry name" value="HTH_TetR"/>
</dbReference>
<organism evidence="2 3">
    <name type="scientific">Sphingomonas desiccabilis</name>
    <dbReference type="NCBI Taxonomy" id="429134"/>
    <lineage>
        <taxon>Bacteria</taxon>
        <taxon>Pseudomonadati</taxon>
        <taxon>Pseudomonadota</taxon>
        <taxon>Alphaproteobacteria</taxon>
        <taxon>Sphingomonadales</taxon>
        <taxon>Sphingomonadaceae</taxon>
        <taxon>Sphingomonas</taxon>
    </lineage>
</organism>
<dbReference type="Gene3D" id="1.10.357.10">
    <property type="entry name" value="Tetracycline Repressor, domain 2"/>
    <property type="match status" value="1"/>
</dbReference>